<feature type="transmembrane region" description="Helical" evidence="1">
    <location>
        <begin position="12"/>
        <end position="34"/>
    </location>
</feature>
<dbReference type="Pfam" id="PF07790">
    <property type="entry name" value="Pilin_N"/>
    <property type="match status" value="1"/>
</dbReference>
<dbReference type="OrthoDB" id="201989at2157"/>
<gene>
    <name evidence="4" type="ORF">HLASA_0203</name>
    <name evidence="3" type="ORF">HLASF_0203</name>
</gene>
<keyword evidence="1" id="KW-0812">Transmembrane</keyword>
<reference evidence="3 6" key="1">
    <citation type="journal article" date="2015" name="ISME J.">
        <title>Elemental sulfur and acetate can support life of a novel strictly anaerobic haloarchaeon.</title>
        <authorList>
            <person name="Sorokin D.Y."/>
            <person name="Kublanov I.V."/>
            <person name="Gavrilov S.N."/>
            <person name="Rojo D."/>
            <person name="Roman P."/>
            <person name="Golyshin P.N."/>
            <person name="Slepak V.Z."/>
            <person name="Smedile F."/>
            <person name="Ferrer M."/>
            <person name="Messina E."/>
            <person name="La Cono V."/>
            <person name="Yakimov M.M."/>
        </authorList>
    </citation>
    <scope>NUCLEOTIDE SEQUENCE [LARGE SCALE GENOMIC DNA]</scope>
    <source>
        <strain evidence="3 6">HSR2</strain>
    </source>
</reference>
<proteinExistence type="predicted"/>
<evidence type="ECO:0000256" key="1">
    <source>
        <dbReference type="SAM" id="Phobius"/>
    </source>
</evidence>
<dbReference type="InterPro" id="IPR013373">
    <property type="entry name" value="Flagellin/pilin_N_arc"/>
</dbReference>
<dbReference type="Proteomes" id="UP000069906">
    <property type="component" value="Chromosome"/>
</dbReference>
<dbReference type="HOGENOM" id="CLU_1631701_0_0_2"/>
<evidence type="ECO:0000259" key="2">
    <source>
        <dbReference type="Pfam" id="PF07790"/>
    </source>
</evidence>
<keyword evidence="1" id="KW-0472">Membrane</keyword>
<dbReference type="PATRIC" id="fig|1604004.4.peg.216"/>
<feature type="domain" description="Archaeal Type IV pilin N-terminal" evidence="2">
    <location>
        <begin position="8"/>
        <end position="82"/>
    </location>
</feature>
<reference evidence="5" key="2">
    <citation type="submission" date="2015-05" db="EMBL/GenBank/DDBJ databases">
        <title>Complete genome sequence of Halanaeroarchaeum sulfurireducens type strain M27-SA2, a sulfate-reducer haloarchaeon from marine anoxic lake Medee.</title>
        <authorList>
            <person name="Messina E."/>
            <person name="Kublanov I.V."/>
            <person name="Toshchakov S."/>
            <person name="Arcadi E."/>
            <person name="La Spada G."/>
            <person name="La Cono V."/>
            <person name="Yakimov M.M."/>
        </authorList>
    </citation>
    <scope>NUCLEOTIDE SEQUENCE [LARGE SCALE GENOMIC DNA]</scope>
    <source>
        <strain evidence="5">M27-SA2</strain>
    </source>
</reference>
<evidence type="ECO:0000313" key="6">
    <source>
        <dbReference type="Proteomes" id="UP000069906"/>
    </source>
</evidence>
<dbReference type="AlphaFoldDB" id="A0A0F7PAR4"/>
<dbReference type="EMBL" id="CP011564">
    <property type="protein sequence ID" value="ALG81116.1"/>
    <property type="molecule type" value="Genomic_DNA"/>
</dbReference>
<reference evidence="4 5" key="3">
    <citation type="journal article" date="2016" name="Stand. Genomic Sci.">
        <title>Complete genome sequence of 'Halanaeroarchaeum sulfurireducens' M27-SA2, a sulfur-reducing and acetate-oxidizing haloarchaeon from the deep-sea hypersaline anoxic lake Medee.</title>
        <authorList>
            <person name="Messina E."/>
            <person name="Sorokin D.Y."/>
            <person name="Kublanov I.V."/>
            <person name="Toshchakov S."/>
            <person name="Lopatina A."/>
            <person name="Arcadi E."/>
            <person name="Smedile F."/>
            <person name="La Spada G."/>
            <person name="La Cono V."/>
            <person name="Yakimov M.M."/>
        </authorList>
    </citation>
    <scope>NUCLEOTIDE SEQUENCE [LARGE SCALE GENOMIC DNA]</scope>
    <source>
        <strain evidence="4 5">M27-SA2</strain>
    </source>
</reference>
<dbReference type="KEGG" id="hsf:HLASA_0203"/>
<protein>
    <recommendedName>
        <fullName evidence="2">Archaeal Type IV pilin N-terminal domain-containing protein</fullName>
    </recommendedName>
</protein>
<dbReference type="Proteomes" id="UP000060390">
    <property type="component" value="Chromosome"/>
</dbReference>
<dbReference type="STRING" id="1604004.HLASA_0203"/>
<dbReference type="GeneID" id="26009576"/>
<evidence type="ECO:0000313" key="4">
    <source>
        <dbReference type="EMBL" id="ALG81116.1"/>
    </source>
</evidence>
<keyword evidence="1" id="KW-1133">Transmembrane helix</keyword>
<dbReference type="PANTHER" id="PTHR38138:SF1">
    <property type="entry name" value="ARCHAEAL TYPE IV PILIN N-TERMINAL DOMAIN-CONTAINING PROTEIN"/>
    <property type="match status" value="1"/>
</dbReference>
<dbReference type="NCBIfam" id="TIGR02537">
    <property type="entry name" value="arch_flag_Nterm"/>
    <property type="match status" value="1"/>
</dbReference>
<organism evidence="3 6">
    <name type="scientific">Halanaeroarchaeum sulfurireducens</name>
    <dbReference type="NCBI Taxonomy" id="1604004"/>
    <lineage>
        <taxon>Archaea</taxon>
        <taxon>Methanobacteriati</taxon>
        <taxon>Methanobacteriota</taxon>
        <taxon>Stenosarchaea group</taxon>
        <taxon>Halobacteria</taxon>
        <taxon>Halobacteriales</taxon>
        <taxon>Halobacteriaceae</taxon>
        <taxon>Halanaeroarchaeum</taxon>
    </lineage>
</organism>
<dbReference type="PANTHER" id="PTHR38138">
    <property type="entry name" value="VNG6441H"/>
    <property type="match status" value="1"/>
</dbReference>
<keyword evidence="6" id="KW-1185">Reference proteome</keyword>
<evidence type="ECO:0000313" key="5">
    <source>
        <dbReference type="Proteomes" id="UP000060390"/>
    </source>
</evidence>
<dbReference type="InterPro" id="IPR012859">
    <property type="entry name" value="Pilin_N_archaeal"/>
</dbReference>
<evidence type="ECO:0000313" key="3">
    <source>
        <dbReference type="EMBL" id="AKH96714.1"/>
    </source>
</evidence>
<dbReference type="KEGG" id="hsu:HLASF_0203"/>
<dbReference type="EMBL" id="CP008874">
    <property type="protein sequence ID" value="AKH96714.1"/>
    <property type="molecule type" value="Genomic_DNA"/>
</dbReference>
<dbReference type="RefSeq" id="WP_050047558.1">
    <property type="nucleotide sequence ID" value="NZ_CP008874.1"/>
</dbReference>
<accession>A0A0F7PAR4</accession>
<name>A0A0F7PAR4_9EURY</name>
<sequence>MPSHSRTRAVSPVVGTILLILLTILLVGVIGTVVGGTAALDPSATQAVVVSASADDSGTITLEHQGGPPIDVSAVAVHVSVDGRPLEEQPPVPFFSASGFEPGPTGAFNSASDGELTVGEMASVTVAGTNAPAIDAGSTVTVRISQENQLIASAETSVDGGASDGDEG</sequence>